<dbReference type="InterPro" id="IPR009057">
    <property type="entry name" value="Homeodomain-like_sf"/>
</dbReference>
<name>A0ABN3W3K8_9ACTN</name>
<proteinExistence type="predicted"/>
<evidence type="ECO:0000256" key="5">
    <source>
        <dbReference type="SAM" id="MobiDB-lite"/>
    </source>
</evidence>
<keyword evidence="1" id="KW-0805">Transcription regulation</keyword>
<organism evidence="7 8">
    <name type="scientific">Streptosporangium fragile</name>
    <dbReference type="NCBI Taxonomy" id="46186"/>
    <lineage>
        <taxon>Bacteria</taxon>
        <taxon>Bacillati</taxon>
        <taxon>Actinomycetota</taxon>
        <taxon>Actinomycetes</taxon>
        <taxon>Streptosporangiales</taxon>
        <taxon>Streptosporangiaceae</taxon>
        <taxon>Streptosporangium</taxon>
    </lineage>
</organism>
<evidence type="ECO:0000256" key="4">
    <source>
        <dbReference type="PROSITE-ProRule" id="PRU00335"/>
    </source>
</evidence>
<dbReference type="SUPFAM" id="SSF46689">
    <property type="entry name" value="Homeodomain-like"/>
    <property type="match status" value="1"/>
</dbReference>
<evidence type="ECO:0000259" key="6">
    <source>
        <dbReference type="PROSITE" id="PS50977"/>
    </source>
</evidence>
<dbReference type="Gene3D" id="1.10.357.10">
    <property type="entry name" value="Tetracycline Repressor, domain 2"/>
    <property type="match status" value="1"/>
</dbReference>
<feature type="DNA-binding region" description="H-T-H motif" evidence="4">
    <location>
        <begin position="23"/>
        <end position="42"/>
    </location>
</feature>
<reference evidence="7 8" key="1">
    <citation type="journal article" date="2019" name="Int. J. Syst. Evol. Microbiol.">
        <title>The Global Catalogue of Microorganisms (GCM) 10K type strain sequencing project: providing services to taxonomists for standard genome sequencing and annotation.</title>
        <authorList>
            <consortium name="The Broad Institute Genomics Platform"/>
            <consortium name="The Broad Institute Genome Sequencing Center for Infectious Disease"/>
            <person name="Wu L."/>
            <person name="Ma J."/>
        </authorList>
    </citation>
    <scope>NUCLEOTIDE SEQUENCE [LARGE SCALE GENOMIC DNA]</scope>
    <source>
        <strain evidence="7 8">JCM 6242</strain>
    </source>
</reference>
<dbReference type="EMBL" id="BAAAVI010000049">
    <property type="protein sequence ID" value="GAA2892229.1"/>
    <property type="molecule type" value="Genomic_DNA"/>
</dbReference>
<dbReference type="PANTHER" id="PTHR30055:SF234">
    <property type="entry name" value="HTH-TYPE TRANSCRIPTIONAL REGULATOR BETI"/>
    <property type="match status" value="1"/>
</dbReference>
<dbReference type="Proteomes" id="UP001500831">
    <property type="component" value="Unassembled WGS sequence"/>
</dbReference>
<dbReference type="PANTHER" id="PTHR30055">
    <property type="entry name" value="HTH-TYPE TRANSCRIPTIONAL REGULATOR RUTR"/>
    <property type="match status" value="1"/>
</dbReference>
<sequence>MAVSRDQIIAAAIHHLNQDPAASMAQLAEATGVSRATLHRHFASREELLLALGHRALDRWARTQGMAGVEEAAASRDPSRIAAALREMLIGLIDEAEEYNFALTDVVMIKVPELRERSDALEAKEIALYRAAQHAGVLRADLPVRWISNMVCGLLLAVRESLRRGDVARRDLPQVLHETFFHGAAAGDAADGAIRDSAQGTAYGTAGGMRDGSAAHGTAGGTRDGGAA</sequence>
<gene>
    <name evidence="7" type="ORF">GCM10010517_56720</name>
</gene>
<dbReference type="InterPro" id="IPR001647">
    <property type="entry name" value="HTH_TetR"/>
</dbReference>
<keyword evidence="8" id="KW-1185">Reference proteome</keyword>
<evidence type="ECO:0000313" key="8">
    <source>
        <dbReference type="Proteomes" id="UP001500831"/>
    </source>
</evidence>
<dbReference type="PROSITE" id="PS50977">
    <property type="entry name" value="HTH_TETR_2"/>
    <property type="match status" value="1"/>
</dbReference>
<dbReference type="Pfam" id="PF00440">
    <property type="entry name" value="TetR_N"/>
    <property type="match status" value="1"/>
</dbReference>
<feature type="region of interest" description="Disordered" evidence="5">
    <location>
        <begin position="205"/>
        <end position="228"/>
    </location>
</feature>
<protein>
    <submittedName>
        <fullName evidence="7">TetR/AcrR family transcriptional regulator</fullName>
    </submittedName>
</protein>
<evidence type="ECO:0000313" key="7">
    <source>
        <dbReference type="EMBL" id="GAA2892229.1"/>
    </source>
</evidence>
<evidence type="ECO:0000256" key="1">
    <source>
        <dbReference type="ARBA" id="ARBA00023015"/>
    </source>
</evidence>
<dbReference type="RefSeq" id="WP_344977988.1">
    <property type="nucleotide sequence ID" value="NZ_BAAAVI010000049.1"/>
</dbReference>
<comment type="caution">
    <text evidence="7">The sequence shown here is derived from an EMBL/GenBank/DDBJ whole genome shotgun (WGS) entry which is preliminary data.</text>
</comment>
<dbReference type="InterPro" id="IPR050109">
    <property type="entry name" value="HTH-type_TetR-like_transc_reg"/>
</dbReference>
<feature type="compositionally biased region" description="Gly residues" evidence="5">
    <location>
        <begin position="218"/>
        <end position="228"/>
    </location>
</feature>
<feature type="domain" description="HTH tetR-type" evidence="6">
    <location>
        <begin position="2"/>
        <end position="60"/>
    </location>
</feature>
<evidence type="ECO:0000256" key="2">
    <source>
        <dbReference type="ARBA" id="ARBA00023125"/>
    </source>
</evidence>
<keyword evidence="2 4" id="KW-0238">DNA-binding</keyword>
<accession>A0ABN3W3K8</accession>
<evidence type="ECO:0000256" key="3">
    <source>
        <dbReference type="ARBA" id="ARBA00023163"/>
    </source>
</evidence>
<keyword evidence="3" id="KW-0804">Transcription</keyword>